<protein>
    <submittedName>
        <fullName evidence="2">Uncharacterized protein LOC121199884 isoform X5</fullName>
    </submittedName>
</protein>
<accession>A0AAV1N7J2</accession>
<comment type="caution">
    <text evidence="2">The sequence shown here is derived from an EMBL/GenBank/DDBJ whole genome shotgun (WGS) entry which is preliminary data.</text>
</comment>
<sequence length="404" mass="43209">MEEGSVSDSSNSHVRTLHRFSSGGISFIAAVLIGMVYGAPGGLLLGSLEVATLTCLESSNSLTHLFPQSTLITFAGPFYNYIVILSSAVGIITGVVSYSEVINLAILFRDTWIWYIVCGYVIPFLVGFVLFAFGVLFSDKFVSSQKLFALCKFYGVIILLTVLVHFVLLYISAVHIFISQTVAVMILSFLYFSVENLTDTSLHFKMVPVSIVFLITEILLAVINPMTAFDTAASTVTVAEFITVFTSQLLMVQIGMSLFVSWQRGGAGKICFAAAASGTAVLRLIPAALPMLGAAPSIGALMGVAGAVGVSVAAAGAAVDCYGWGGRLGVAVGAAVGGFATSCTHSGLSGVFIGLCAAIIFFVLTIFKLYYNENNINDQVLFRSVSCWILGKSFYRIYLYFRYE</sequence>
<feature type="transmembrane region" description="Helical" evidence="1">
    <location>
        <begin position="20"/>
        <end position="39"/>
    </location>
</feature>
<organism evidence="2 3">
    <name type="scientific">Scomber scombrus</name>
    <name type="common">Atlantic mackerel</name>
    <name type="synonym">Scomber vernalis</name>
    <dbReference type="NCBI Taxonomy" id="13677"/>
    <lineage>
        <taxon>Eukaryota</taxon>
        <taxon>Metazoa</taxon>
        <taxon>Chordata</taxon>
        <taxon>Craniata</taxon>
        <taxon>Vertebrata</taxon>
        <taxon>Euteleostomi</taxon>
        <taxon>Actinopterygii</taxon>
        <taxon>Neopterygii</taxon>
        <taxon>Teleostei</taxon>
        <taxon>Neoteleostei</taxon>
        <taxon>Acanthomorphata</taxon>
        <taxon>Pelagiaria</taxon>
        <taxon>Scombriformes</taxon>
        <taxon>Scombridae</taxon>
        <taxon>Scomber</taxon>
    </lineage>
</organism>
<gene>
    <name evidence="2" type="ORF">FSCOSCO3_A008395</name>
</gene>
<dbReference type="Proteomes" id="UP001314229">
    <property type="component" value="Unassembled WGS sequence"/>
</dbReference>
<keyword evidence="1" id="KW-0812">Transmembrane</keyword>
<reference evidence="2 3" key="1">
    <citation type="submission" date="2024-01" db="EMBL/GenBank/DDBJ databases">
        <authorList>
            <person name="Alioto T."/>
            <person name="Alioto T."/>
            <person name="Gomez Garrido J."/>
        </authorList>
    </citation>
    <scope>NUCLEOTIDE SEQUENCE [LARGE SCALE GENOMIC DNA]</scope>
</reference>
<feature type="transmembrane region" description="Helical" evidence="1">
    <location>
        <begin position="241"/>
        <end position="260"/>
    </location>
</feature>
<keyword evidence="1" id="KW-1133">Transmembrane helix</keyword>
<feature type="transmembrane region" description="Helical" evidence="1">
    <location>
        <begin position="177"/>
        <end position="194"/>
    </location>
</feature>
<feature type="transmembrane region" description="Helical" evidence="1">
    <location>
        <begin position="112"/>
        <end position="137"/>
    </location>
</feature>
<dbReference type="AlphaFoldDB" id="A0AAV1N7J2"/>
<evidence type="ECO:0000313" key="2">
    <source>
        <dbReference type="EMBL" id="CAK6955118.1"/>
    </source>
</evidence>
<evidence type="ECO:0000313" key="3">
    <source>
        <dbReference type="Proteomes" id="UP001314229"/>
    </source>
</evidence>
<keyword evidence="3" id="KW-1185">Reference proteome</keyword>
<evidence type="ECO:0000256" key="1">
    <source>
        <dbReference type="SAM" id="Phobius"/>
    </source>
</evidence>
<feature type="transmembrane region" description="Helical" evidence="1">
    <location>
        <begin position="272"/>
        <end position="292"/>
    </location>
</feature>
<name>A0AAV1N7J2_SCOSC</name>
<feature type="transmembrane region" description="Helical" evidence="1">
    <location>
        <begin position="298"/>
        <end position="317"/>
    </location>
</feature>
<feature type="transmembrane region" description="Helical" evidence="1">
    <location>
        <begin position="324"/>
        <end position="342"/>
    </location>
</feature>
<keyword evidence="1" id="KW-0472">Membrane</keyword>
<feature type="transmembrane region" description="Helical" evidence="1">
    <location>
        <begin position="78"/>
        <end position="106"/>
    </location>
</feature>
<feature type="transmembrane region" description="Helical" evidence="1">
    <location>
        <begin position="348"/>
        <end position="371"/>
    </location>
</feature>
<feature type="transmembrane region" description="Helical" evidence="1">
    <location>
        <begin position="149"/>
        <end position="171"/>
    </location>
</feature>
<proteinExistence type="predicted"/>
<feature type="transmembrane region" description="Helical" evidence="1">
    <location>
        <begin position="206"/>
        <end position="229"/>
    </location>
</feature>
<dbReference type="EMBL" id="CAWUFR010000020">
    <property type="protein sequence ID" value="CAK6955118.1"/>
    <property type="molecule type" value="Genomic_DNA"/>
</dbReference>